<accession>A0ABU2MSI9</accession>
<dbReference type="RefSeq" id="WP_311705345.1">
    <property type="nucleotide sequence ID" value="NZ_JAVREL010000008.1"/>
</dbReference>
<organism evidence="8 9">
    <name type="scientific">Streptomyces litchfieldiae</name>
    <dbReference type="NCBI Taxonomy" id="3075543"/>
    <lineage>
        <taxon>Bacteria</taxon>
        <taxon>Bacillati</taxon>
        <taxon>Actinomycetota</taxon>
        <taxon>Actinomycetes</taxon>
        <taxon>Kitasatosporales</taxon>
        <taxon>Streptomycetaceae</taxon>
        <taxon>Streptomyces</taxon>
    </lineage>
</organism>
<dbReference type="InterPro" id="IPR012951">
    <property type="entry name" value="BBE"/>
</dbReference>
<dbReference type="PROSITE" id="PS51387">
    <property type="entry name" value="FAD_PCMH"/>
    <property type="match status" value="1"/>
</dbReference>
<dbReference type="InterPro" id="IPR036318">
    <property type="entry name" value="FAD-bd_PCMH-like_sf"/>
</dbReference>
<protein>
    <submittedName>
        <fullName evidence="8">FAD-binding oxidoreductase</fullName>
    </submittedName>
</protein>
<keyword evidence="6" id="KW-0732">Signal</keyword>
<dbReference type="Pfam" id="PF01565">
    <property type="entry name" value="FAD_binding_4"/>
    <property type="match status" value="1"/>
</dbReference>
<name>A0ABU2MSI9_9ACTN</name>
<comment type="similarity">
    <text evidence="2">Belongs to the oxygen-dependent FAD-linked oxidoreductase family.</text>
</comment>
<dbReference type="Gene3D" id="3.30.465.10">
    <property type="match status" value="1"/>
</dbReference>
<dbReference type="PANTHER" id="PTHR42973:SF39">
    <property type="entry name" value="FAD-BINDING PCMH-TYPE DOMAIN-CONTAINING PROTEIN"/>
    <property type="match status" value="1"/>
</dbReference>
<dbReference type="EMBL" id="JAVREL010000008">
    <property type="protein sequence ID" value="MDT0344054.1"/>
    <property type="molecule type" value="Genomic_DNA"/>
</dbReference>
<sequence>MTRRSLLAGTAAAGGTLMAGGPAAAAPADLAIDDADLTVSAGDHRYPGLVRGENHRFVGAPEYVRLCTTPAQVTEAVQTAVREGRRVQVRSGGHCYEDFVANAQVEVVIDLSEMKTVTYDPAHRAFAVEAGAKLGEVYETLFKGWGVTLPGGSCPTVGVGGHVAGGGYGQLNRSLGLIVDYLYAVEVVVVDAGGTARRVVATSDPADPNRDLWWAHTGGGGNFGVVTRYWFRTPGATGTDPAHLLPRPPAEMWISRAVWPWAALTEADFTRLVRNYGVWCERNSAASSPYVALFSRLTLTHRTNGLITLASQIDATVPGAEDLLGRFLTAIGDGVGVRPDVWDRRRLPWLHTTTWRGMFDGDATYRADFKSSYLRTRFPDEHIAAFHRNLTRADYANPAALVQISSYGGRTNTVSPSATAVAQRDSVMKLHYLVSWGDERDDASHIAWIREFYRDVHSATGGVPVPDAVTDGCFVNYADIDLSDPQWNTSGVPWHRLYYKDNYAKLQQMKARWDPRDTFRHAQSVRLPGAAGSARGEG</sequence>
<dbReference type="Pfam" id="PF08031">
    <property type="entry name" value="BBE"/>
    <property type="match status" value="1"/>
</dbReference>
<gene>
    <name evidence="8" type="ORF">RM590_15715</name>
</gene>
<evidence type="ECO:0000313" key="9">
    <source>
        <dbReference type="Proteomes" id="UP001183246"/>
    </source>
</evidence>
<dbReference type="InterPro" id="IPR016166">
    <property type="entry name" value="FAD-bd_PCMH"/>
</dbReference>
<dbReference type="InterPro" id="IPR050416">
    <property type="entry name" value="FAD-linked_Oxidoreductase"/>
</dbReference>
<keyword evidence="3" id="KW-0285">Flavoprotein</keyword>
<evidence type="ECO:0000256" key="3">
    <source>
        <dbReference type="ARBA" id="ARBA00022630"/>
    </source>
</evidence>
<dbReference type="Gene3D" id="3.40.462.20">
    <property type="match status" value="1"/>
</dbReference>
<evidence type="ECO:0000256" key="2">
    <source>
        <dbReference type="ARBA" id="ARBA00005466"/>
    </source>
</evidence>
<evidence type="ECO:0000256" key="4">
    <source>
        <dbReference type="ARBA" id="ARBA00022827"/>
    </source>
</evidence>
<dbReference type="InterPro" id="IPR006094">
    <property type="entry name" value="Oxid_FAD_bind_N"/>
</dbReference>
<dbReference type="Proteomes" id="UP001183246">
    <property type="component" value="Unassembled WGS sequence"/>
</dbReference>
<dbReference type="PROSITE" id="PS51318">
    <property type="entry name" value="TAT"/>
    <property type="match status" value="1"/>
</dbReference>
<evidence type="ECO:0000256" key="5">
    <source>
        <dbReference type="ARBA" id="ARBA00023002"/>
    </source>
</evidence>
<keyword evidence="4" id="KW-0274">FAD</keyword>
<evidence type="ECO:0000313" key="8">
    <source>
        <dbReference type="EMBL" id="MDT0344054.1"/>
    </source>
</evidence>
<comment type="cofactor">
    <cofactor evidence="1">
        <name>FAD</name>
        <dbReference type="ChEBI" id="CHEBI:57692"/>
    </cofactor>
</comment>
<keyword evidence="9" id="KW-1185">Reference proteome</keyword>
<comment type="caution">
    <text evidence="8">The sequence shown here is derived from an EMBL/GenBank/DDBJ whole genome shotgun (WGS) entry which is preliminary data.</text>
</comment>
<dbReference type="SUPFAM" id="SSF56176">
    <property type="entry name" value="FAD-binding/transporter-associated domain-like"/>
    <property type="match status" value="1"/>
</dbReference>
<proteinExistence type="inferred from homology"/>
<dbReference type="InterPro" id="IPR006311">
    <property type="entry name" value="TAT_signal"/>
</dbReference>
<evidence type="ECO:0000256" key="1">
    <source>
        <dbReference type="ARBA" id="ARBA00001974"/>
    </source>
</evidence>
<evidence type="ECO:0000259" key="7">
    <source>
        <dbReference type="PROSITE" id="PS51387"/>
    </source>
</evidence>
<feature type="domain" description="FAD-binding PCMH-type" evidence="7">
    <location>
        <begin position="56"/>
        <end position="236"/>
    </location>
</feature>
<feature type="chain" id="PRO_5046748937" evidence="6">
    <location>
        <begin position="26"/>
        <end position="538"/>
    </location>
</feature>
<keyword evidence="5" id="KW-0560">Oxidoreductase</keyword>
<evidence type="ECO:0000256" key="6">
    <source>
        <dbReference type="SAM" id="SignalP"/>
    </source>
</evidence>
<dbReference type="InterPro" id="IPR016169">
    <property type="entry name" value="FAD-bd_PCMH_sub2"/>
</dbReference>
<feature type="signal peptide" evidence="6">
    <location>
        <begin position="1"/>
        <end position="25"/>
    </location>
</feature>
<reference evidence="9" key="1">
    <citation type="submission" date="2023-07" db="EMBL/GenBank/DDBJ databases">
        <title>30 novel species of actinomycetes from the DSMZ collection.</title>
        <authorList>
            <person name="Nouioui I."/>
        </authorList>
    </citation>
    <scope>NUCLEOTIDE SEQUENCE [LARGE SCALE GENOMIC DNA]</scope>
    <source>
        <strain evidence="9">DSM 44938</strain>
    </source>
</reference>
<dbReference type="PANTHER" id="PTHR42973">
    <property type="entry name" value="BINDING OXIDOREDUCTASE, PUTATIVE (AFU_ORTHOLOGUE AFUA_1G17690)-RELATED"/>
    <property type="match status" value="1"/>
</dbReference>